<keyword evidence="8" id="KW-1185">Reference proteome</keyword>
<evidence type="ECO:0000256" key="3">
    <source>
        <dbReference type="ARBA" id="ARBA00023004"/>
    </source>
</evidence>
<name>A0ABT5S1B6_9BURK</name>
<keyword evidence="3 4" id="KW-0408">Iron</keyword>
<keyword evidence="5" id="KW-0472">Membrane</keyword>
<evidence type="ECO:0000313" key="7">
    <source>
        <dbReference type="EMBL" id="MDD2179746.1"/>
    </source>
</evidence>
<keyword evidence="5" id="KW-1133">Transmembrane helix</keyword>
<comment type="caution">
    <text evidence="7">The sequence shown here is derived from an EMBL/GenBank/DDBJ whole genome shotgun (WGS) entry which is preliminary data.</text>
</comment>
<dbReference type="RefSeq" id="WP_274113164.1">
    <property type="nucleotide sequence ID" value="NZ_JAPCKI010000015.1"/>
</dbReference>
<dbReference type="Gene3D" id="1.10.760.10">
    <property type="entry name" value="Cytochrome c-like domain"/>
    <property type="match status" value="1"/>
</dbReference>
<feature type="transmembrane region" description="Helical" evidence="5">
    <location>
        <begin position="21"/>
        <end position="41"/>
    </location>
</feature>
<evidence type="ECO:0000313" key="8">
    <source>
        <dbReference type="Proteomes" id="UP001148932"/>
    </source>
</evidence>
<sequence length="220" mass="23420">MHENDCCRLQPGLRAALRRGVATVRAAVVAAFVGLLSVGWASETQTAAAPSSLPPQVIGLGLPAAPAEVERYAITIFPDGRNLPAGRGSVGQGARLYAMHCAACHGAQGIEGPAARLVGTDGFIGWTDPLRPLRVRKYPLQVLSVGAMWPYATTVFDYVRRGMPLYAPKSLSDDEVYAVTAHLLHWNGLVAANAVMDKESLPQVVMPGRARTVSAWPLAR</sequence>
<dbReference type="SUPFAM" id="SSF46626">
    <property type="entry name" value="Cytochrome c"/>
    <property type="match status" value="1"/>
</dbReference>
<evidence type="ECO:0000259" key="6">
    <source>
        <dbReference type="PROSITE" id="PS51007"/>
    </source>
</evidence>
<dbReference type="InterPro" id="IPR009056">
    <property type="entry name" value="Cyt_c-like_dom"/>
</dbReference>
<dbReference type="InterPro" id="IPR036909">
    <property type="entry name" value="Cyt_c-like_dom_sf"/>
</dbReference>
<keyword evidence="5" id="KW-0812">Transmembrane</keyword>
<dbReference type="PROSITE" id="PS51007">
    <property type="entry name" value="CYTC"/>
    <property type="match status" value="1"/>
</dbReference>
<evidence type="ECO:0000256" key="4">
    <source>
        <dbReference type="PROSITE-ProRule" id="PRU00433"/>
    </source>
</evidence>
<feature type="domain" description="Cytochrome c" evidence="6">
    <location>
        <begin position="88"/>
        <end position="187"/>
    </location>
</feature>
<dbReference type="Pfam" id="PF13442">
    <property type="entry name" value="Cytochrome_CBB3"/>
    <property type="match status" value="1"/>
</dbReference>
<keyword evidence="1 4" id="KW-0349">Heme</keyword>
<dbReference type="Proteomes" id="UP001148932">
    <property type="component" value="Unassembled WGS sequence"/>
</dbReference>
<accession>A0ABT5S1B6</accession>
<keyword evidence="2 4" id="KW-0479">Metal-binding</keyword>
<evidence type="ECO:0000256" key="2">
    <source>
        <dbReference type="ARBA" id="ARBA00022723"/>
    </source>
</evidence>
<evidence type="ECO:0000256" key="1">
    <source>
        <dbReference type="ARBA" id="ARBA00022617"/>
    </source>
</evidence>
<reference evidence="7" key="1">
    <citation type="submission" date="2022-10" db="EMBL/GenBank/DDBJ databases">
        <title>Description of microaerobic benzene degrading bacteria.</title>
        <authorList>
            <person name="Bedics A."/>
            <person name="Tancsics A."/>
            <person name="Banerjee S."/>
        </authorList>
    </citation>
    <scope>NUCLEOTIDE SEQUENCE</scope>
    <source>
        <strain evidence="7">D2M1</strain>
    </source>
</reference>
<proteinExistence type="predicted"/>
<evidence type="ECO:0000256" key="5">
    <source>
        <dbReference type="SAM" id="Phobius"/>
    </source>
</evidence>
<organism evidence="7 8">
    <name type="scientific">Acidovorax benzenivorans</name>
    <dbReference type="NCBI Taxonomy" id="2987520"/>
    <lineage>
        <taxon>Bacteria</taxon>
        <taxon>Pseudomonadati</taxon>
        <taxon>Pseudomonadota</taxon>
        <taxon>Betaproteobacteria</taxon>
        <taxon>Burkholderiales</taxon>
        <taxon>Comamonadaceae</taxon>
        <taxon>Acidovorax</taxon>
    </lineage>
</organism>
<gene>
    <name evidence="7" type="ORF">OIN59_20095</name>
</gene>
<dbReference type="EMBL" id="JAPCKI010000015">
    <property type="protein sequence ID" value="MDD2179746.1"/>
    <property type="molecule type" value="Genomic_DNA"/>
</dbReference>
<protein>
    <submittedName>
        <fullName evidence="7">Cytochrome c</fullName>
    </submittedName>
</protein>